<dbReference type="InterPro" id="IPR004143">
    <property type="entry name" value="BPL_LPL_catalytic"/>
</dbReference>
<dbReference type="Proteomes" id="UP000095009">
    <property type="component" value="Unassembled WGS sequence"/>
</dbReference>
<dbReference type="PANTHER" id="PTHR12835:SF5">
    <property type="entry name" value="BIOTIN--PROTEIN LIGASE"/>
    <property type="match status" value="1"/>
</dbReference>
<dbReference type="Pfam" id="PF03099">
    <property type="entry name" value="BPL_LplA_LipB"/>
    <property type="match status" value="2"/>
</dbReference>
<proteinExistence type="predicted"/>
<dbReference type="GO" id="GO:0004077">
    <property type="term" value="F:biotin--[biotin carboxyl-carrier protein] ligase activity"/>
    <property type="evidence" value="ECO:0007669"/>
    <property type="project" value="TreeGrafter"/>
</dbReference>
<feature type="domain" description="BPL/LPL catalytic" evidence="1">
    <location>
        <begin position="175"/>
        <end position="432"/>
    </location>
</feature>
<dbReference type="STRING" id="857566.A0A1E3PL45"/>
<dbReference type="AlphaFoldDB" id="A0A1E3PL45"/>
<accession>A0A1E3PL45</accession>
<sequence>MKRVSKITEHSSAEDVRYNQIIQDLLPYDSQRFDFVRACFNKLGLRVGPKAEMTIPHLTRMKLSSINVGDTDRLIASLKQFATQSSNKSFKLSCHSNDFVFHYDEDLETLETSSTSEMSSTDETQEDKKISLDVDVFHQGSDNIPDARSTPHFNHYLYYSTLQQLHSTNPATKFAAYPKFGAMVLYSEVITSTSTIMESNPVLLEELPAGFVVTGTIQNQGRGRGGNVWVNPVGVLAVSHVYRIPLNSDIPAFIPKGIDGFKQSSSFCAPGNYMYGTSSFAQPTSPIVFVQYIASLAMVEAIRDLSGKANAGYGNLPVMLKWPNDIYALDPNRMTADDINGDKSKINMSPADYLKIGGILVNCSSFRGDYYFVIGSGVNVANDQTPTTSLNLVVDRYNQLKPANAPVLDHYSMEELMATFMNKFEQISNDFNYQGFTPFEEQYYSRWLHSNQIVRVEQAANARCRIIGLSDDGGLQVQELDTPSKAKINLVPDGNSFDIFKGLLKRKI</sequence>
<keyword evidence="3" id="KW-1185">Reference proteome</keyword>
<dbReference type="Pfam" id="PF02237">
    <property type="entry name" value="BPL_C"/>
    <property type="match status" value="1"/>
</dbReference>
<dbReference type="GO" id="GO:0005737">
    <property type="term" value="C:cytoplasm"/>
    <property type="evidence" value="ECO:0007669"/>
    <property type="project" value="TreeGrafter"/>
</dbReference>
<reference evidence="2 3" key="1">
    <citation type="journal article" date="2016" name="Proc. Natl. Acad. Sci. U.S.A.">
        <title>Comparative genomics of biotechnologically important yeasts.</title>
        <authorList>
            <person name="Riley R."/>
            <person name="Haridas S."/>
            <person name="Wolfe K.H."/>
            <person name="Lopes M.R."/>
            <person name="Hittinger C.T."/>
            <person name="Goeker M."/>
            <person name="Salamov A.A."/>
            <person name="Wisecaver J.H."/>
            <person name="Long T.M."/>
            <person name="Calvey C.H."/>
            <person name="Aerts A.L."/>
            <person name="Barry K.W."/>
            <person name="Choi C."/>
            <person name="Clum A."/>
            <person name="Coughlan A.Y."/>
            <person name="Deshpande S."/>
            <person name="Douglass A.P."/>
            <person name="Hanson S.J."/>
            <person name="Klenk H.-P."/>
            <person name="LaButti K.M."/>
            <person name="Lapidus A."/>
            <person name="Lindquist E.A."/>
            <person name="Lipzen A.M."/>
            <person name="Meier-Kolthoff J.P."/>
            <person name="Ohm R.A."/>
            <person name="Otillar R.P."/>
            <person name="Pangilinan J.L."/>
            <person name="Peng Y."/>
            <person name="Rokas A."/>
            <person name="Rosa C.A."/>
            <person name="Scheuner C."/>
            <person name="Sibirny A.A."/>
            <person name="Slot J.C."/>
            <person name="Stielow J.B."/>
            <person name="Sun H."/>
            <person name="Kurtzman C.P."/>
            <person name="Blackwell M."/>
            <person name="Grigoriev I.V."/>
            <person name="Jeffries T.W."/>
        </authorList>
    </citation>
    <scope>NUCLEOTIDE SEQUENCE [LARGE SCALE GENOMIC DNA]</scope>
    <source>
        <strain evidence="2 3">DSM 6958</strain>
    </source>
</reference>
<name>A0A1E3PL45_9ASCO</name>
<dbReference type="PROSITE" id="PS51733">
    <property type="entry name" value="BPL_LPL_CATALYTIC"/>
    <property type="match status" value="1"/>
</dbReference>
<dbReference type="Gene3D" id="3.30.930.10">
    <property type="entry name" value="Bira Bifunctional Protein, Domain 2"/>
    <property type="match status" value="1"/>
</dbReference>
<evidence type="ECO:0000313" key="3">
    <source>
        <dbReference type="Proteomes" id="UP000095009"/>
    </source>
</evidence>
<dbReference type="OrthoDB" id="10250105at2759"/>
<dbReference type="SUPFAM" id="SSF55681">
    <property type="entry name" value="Class II aaRS and biotin synthetases"/>
    <property type="match status" value="2"/>
</dbReference>
<dbReference type="InterPro" id="IPR045864">
    <property type="entry name" value="aa-tRNA-synth_II/BPL/LPL"/>
</dbReference>
<protein>
    <submittedName>
        <fullName evidence="2">Class II aaRS and biotin synthetase</fullName>
    </submittedName>
</protein>
<evidence type="ECO:0000313" key="2">
    <source>
        <dbReference type="EMBL" id="ODQ66161.1"/>
    </source>
</evidence>
<dbReference type="PANTHER" id="PTHR12835">
    <property type="entry name" value="BIOTIN PROTEIN LIGASE"/>
    <property type="match status" value="1"/>
</dbReference>
<organism evidence="2 3">
    <name type="scientific">Nadsonia fulvescens var. elongata DSM 6958</name>
    <dbReference type="NCBI Taxonomy" id="857566"/>
    <lineage>
        <taxon>Eukaryota</taxon>
        <taxon>Fungi</taxon>
        <taxon>Dikarya</taxon>
        <taxon>Ascomycota</taxon>
        <taxon>Saccharomycotina</taxon>
        <taxon>Dipodascomycetes</taxon>
        <taxon>Dipodascales</taxon>
        <taxon>Dipodascales incertae sedis</taxon>
        <taxon>Nadsonia</taxon>
    </lineage>
</organism>
<gene>
    <name evidence="2" type="ORF">NADFUDRAFT_83010</name>
</gene>
<dbReference type="InterPro" id="IPR003142">
    <property type="entry name" value="BPL_C"/>
</dbReference>
<dbReference type="EMBL" id="KV454409">
    <property type="protein sequence ID" value="ODQ66161.1"/>
    <property type="molecule type" value="Genomic_DNA"/>
</dbReference>
<evidence type="ECO:0000259" key="1">
    <source>
        <dbReference type="PROSITE" id="PS51733"/>
    </source>
</evidence>